<feature type="domain" description="RNA polymerase sigma-70 region 2" evidence="5">
    <location>
        <begin position="22"/>
        <end position="89"/>
    </location>
</feature>
<gene>
    <name evidence="7" type="ORF">FAZ19_20055</name>
</gene>
<dbReference type="SUPFAM" id="SSF88659">
    <property type="entry name" value="Sigma3 and sigma4 domains of RNA polymerase sigma factors"/>
    <property type="match status" value="1"/>
</dbReference>
<sequence>MKDESQWWEMFRMGDEASFKSIFERYQSLLFNYGYKFTQDENLIDDCVQELFVKLWYNRENLGDTASVKNYLFKSFRRILSRKLERASRFLSLQTISSEKLPFDIELPSDVDLMRKERLAEIRQQLSQALDKMSPRQREIIHLRYFEEMTYEEIADVMGLSIKDTYKLFYRAMDSLRKHIGKINLLALLSIVGYLRSS</sequence>
<keyword evidence="4" id="KW-0804">Transcription</keyword>
<evidence type="ECO:0000256" key="4">
    <source>
        <dbReference type="ARBA" id="ARBA00023163"/>
    </source>
</evidence>
<keyword evidence="2" id="KW-0805">Transcription regulation</keyword>
<dbReference type="NCBIfam" id="TIGR02937">
    <property type="entry name" value="sigma70-ECF"/>
    <property type="match status" value="1"/>
</dbReference>
<comment type="caution">
    <text evidence="7">The sequence shown here is derived from an EMBL/GenBank/DDBJ whole genome shotgun (WGS) entry which is preliminary data.</text>
</comment>
<dbReference type="EMBL" id="SUKA01000007">
    <property type="protein sequence ID" value="TJY62764.1"/>
    <property type="molecule type" value="Genomic_DNA"/>
</dbReference>
<evidence type="ECO:0000256" key="1">
    <source>
        <dbReference type="ARBA" id="ARBA00010641"/>
    </source>
</evidence>
<evidence type="ECO:0000256" key="3">
    <source>
        <dbReference type="ARBA" id="ARBA00023082"/>
    </source>
</evidence>
<evidence type="ECO:0000259" key="6">
    <source>
        <dbReference type="Pfam" id="PF08281"/>
    </source>
</evidence>
<dbReference type="InterPro" id="IPR013325">
    <property type="entry name" value="RNA_pol_sigma_r2"/>
</dbReference>
<dbReference type="RefSeq" id="WP_136822551.1">
    <property type="nucleotide sequence ID" value="NZ_BMJX01000007.1"/>
</dbReference>
<dbReference type="InterPro" id="IPR013324">
    <property type="entry name" value="RNA_pol_sigma_r3/r4-like"/>
</dbReference>
<name>A0A4U0GVY3_9SPHI</name>
<accession>A0A4U0GVY3</accession>
<evidence type="ECO:0000313" key="7">
    <source>
        <dbReference type="EMBL" id="TJY62764.1"/>
    </source>
</evidence>
<dbReference type="Proteomes" id="UP000309872">
    <property type="component" value="Unassembled WGS sequence"/>
</dbReference>
<keyword evidence="8" id="KW-1185">Reference proteome</keyword>
<dbReference type="SUPFAM" id="SSF88946">
    <property type="entry name" value="Sigma2 domain of RNA polymerase sigma factors"/>
    <property type="match status" value="1"/>
</dbReference>
<dbReference type="InterPro" id="IPR039425">
    <property type="entry name" value="RNA_pol_sigma-70-like"/>
</dbReference>
<evidence type="ECO:0000259" key="5">
    <source>
        <dbReference type="Pfam" id="PF04542"/>
    </source>
</evidence>
<feature type="domain" description="RNA polymerase sigma factor 70 region 4 type 2" evidence="6">
    <location>
        <begin position="123"/>
        <end position="174"/>
    </location>
</feature>
<protein>
    <submittedName>
        <fullName evidence="7">Sigma-70 family RNA polymerase sigma factor</fullName>
    </submittedName>
</protein>
<dbReference type="Pfam" id="PF04542">
    <property type="entry name" value="Sigma70_r2"/>
    <property type="match status" value="1"/>
</dbReference>
<dbReference type="Gene3D" id="1.10.10.10">
    <property type="entry name" value="Winged helix-like DNA-binding domain superfamily/Winged helix DNA-binding domain"/>
    <property type="match status" value="1"/>
</dbReference>
<proteinExistence type="inferred from homology"/>
<organism evidence="7 8">
    <name type="scientific">Sphingobacterium alkalisoli</name>
    <dbReference type="NCBI Taxonomy" id="1874115"/>
    <lineage>
        <taxon>Bacteria</taxon>
        <taxon>Pseudomonadati</taxon>
        <taxon>Bacteroidota</taxon>
        <taxon>Sphingobacteriia</taxon>
        <taxon>Sphingobacteriales</taxon>
        <taxon>Sphingobacteriaceae</taxon>
        <taxon>Sphingobacterium</taxon>
    </lineage>
</organism>
<dbReference type="OrthoDB" id="9150024at2"/>
<dbReference type="GO" id="GO:0003677">
    <property type="term" value="F:DNA binding"/>
    <property type="evidence" value="ECO:0007669"/>
    <property type="project" value="InterPro"/>
</dbReference>
<dbReference type="InterPro" id="IPR013249">
    <property type="entry name" value="RNA_pol_sigma70_r4_t2"/>
</dbReference>
<dbReference type="PANTHER" id="PTHR43133">
    <property type="entry name" value="RNA POLYMERASE ECF-TYPE SIGMA FACTO"/>
    <property type="match status" value="1"/>
</dbReference>
<evidence type="ECO:0000313" key="8">
    <source>
        <dbReference type="Proteomes" id="UP000309872"/>
    </source>
</evidence>
<keyword evidence="3" id="KW-0731">Sigma factor</keyword>
<comment type="similarity">
    <text evidence="1">Belongs to the sigma-70 factor family. ECF subfamily.</text>
</comment>
<dbReference type="InterPro" id="IPR007627">
    <property type="entry name" value="RNA_pol_sigma70_r2"/>
</dbReference>
<dbReference type="Pfam" id="PF08281">
    <property type="entry name" value="Sigma70_r4_2"/>
    <property type="match status" value="1"/>
</dbReference>
<dbReference type="Gene3D" id="1.10.1740.10">
    <property type="match status" value="1"/>
</dbReference>
<evidence type="ECO:0000256" key="2">
    <source>
        <dbReference type="ARBA" id="ARBA00023015"/>
    </source>
</evidence>
<dbReference type="GO" id="GO:0016987">
    <property type="term" value="F:sigma factor activity"/>
    <property type="evidence" value="ECO:0007669"/>
    <property type="project" value="UniProtKB-KW"/>
</dbReference>
<reference evidence="7 8" key="1">
    <citation type="submission" date="2019-04" db="EMBL/GenBank/DDBJ databases">
        <title>Sphingobacterium olei sp. nov., isolated from oil-contaminated soil.</title>
        <authorList>
            <person name="Liu B."/>
        </authorList>
    </citation>
    <scope>NUCLEOTIDE SEQUENCE [LARGE SCALE GENOMIC DNA]</scope>
    <source>
        <strain evidence="7 8">Y3L14</strain>
    </source>
</reference>
<dbReference type="AlphaFoldDB" id="A0A4U0GVY3"/>
<dbReference type="InterPro" id="IPR036388">
    <property type="entry name" value="WH-like_DNA-bd_sf"/>
</dbReference>
<dbReference type="PANTHER" id="PTHR43133:SF46">
    <property type="entry name" value="RNA POLYMERASE SIGMA-70 FACTOR ECF SUBFAMILY"/>
    <property type="match status" value="1"/>
</dbReference>
<dbReference type="CDD" id="cd06171">
    <property type="entry name" value="Sigma70_r4"/>
    <property type="match status" value="1"/>
</dbReference>
<dbReference type="GO" id="GO:0006352">
    <property type="term" value="P:DNA-templated transcription initiation"/>
    <property type="evidence" value="ECO:0007669"/>
    <property type="project" value="InterPro"/>
</dbReference>
<dbReference type="InterPro" id="IPR014284">
    <property type="entry name" value="RNA_pol_sigma-70_dom"/>
</dbReference>